<evidence type="ECO:0000256" key="1">
    <source>
        <dbReference type="ARBA" id="ARBA00004123"/>
    </source>
</evidence>
<evidence type="ECO:0000259" key="4">
    <source>
        <dbReference type="PROSITE" id="PS50013"/>
    </source>
</evidence>
<dbReference type="Proteomes" id="UP000077202">
    <property type="component" value="Unassembled WGS sequence"/>
</dbReference>
<dbReference type="InterPro" id="IPR023780">
    <property type="entry name" value="Chromo_domain"/>
</dbReference>
<feature type="region of interest" description="Disordered" evidence="3">
    <location>
        <begin position="791"/>
        <end position="852"/>
    </location>
</feature>
<feature type="compositionally biased region" description="Acidic residues" evidence="3">
    <location>
        <begin position="359"/>
        <end position="381"/>
    </location>
</feature>
<feature type="compositionally biased region" description="Basic and acidic residues" evidence="3">
    <location>
        <begin position="271"/>
        <end position="321"/>
    </location>
</feature>
<feature type="domain" description="Chromo" evidence="4">
    <location>
        <begin position="391"/>
        <end position="440"/>
    </location>
</feature>
<dbReference type="PANTHER" id="PTHR47240">
    <property type="entry name" value="CHROMO DOMAIN-CONTAINING PROTEIN LHP1"/>
    <property type="match status" value="1"/>
</dbReference>
<feature type="compositionally biased region" description="Gly residues" evidence="3">
    <location>
        <begin position="70"/>
        <end position="82"/>
    </location>
</feature>
<dbReference type="PROSITE" id="PS50013">
    <property type="entry name" value="CHROMO_2"/>
    <property type="match status" value="1"/>
</dbReference>
<dbReference type="InterPro" id="IPR016197">
    <property type="entry name" value="Chromo-like_dom_sf"/>
</dbReference>
<feature type="region of interest" description="Disordered" evidence="3">
    <location>
        <begin position="132"/>
        <end position="385"/>
    </location>
</feature>
<comment type="caution">
    <text evidence="5">The sequence shown here is derived from an EMBL/GenBank/DDBJ whole genome shotgun (WGS) entry which is preliminary data.</text>
</comment>
<dbReference type="InterPro" id="IPR000953">
    <property type="entry name" value="Chromo/chromo_shadow_dom"/>
</dbReference>
<dbReference type="AlphaFoldDB" id="A0A176VQH2"/>
<dbReference type="EMBL" id="LVLJ01003247">
    <property type="protein sequence ID" value="OAE22215.1"/>
    <property type="molecule type" value="Genomic_DNA"/>
</dbReference>
<reference evidence="5" key="1">
    <citation type="submission" date="2016-03" db="EMBL/GenBank/DDBJ databases">
        <title>Mechanisms controlling the formation of the plant cell surface in tip-growing cells are functionally conserved among land plants.</title>
        <authorList>
            <person name="Honkanen S."/>
            <person name="Jones V.A."/>
            <person name="Morieri G."/>
            <person name="Champion C."/>
            <person name="Hetherington A.J."/>
            <person name="Kelly S."/>
            <person name="Saint-Marcoux D."/>
            <person name="Proust H."/>
            <person name="Prescott H."/>
            <person name="Dolan L."/>
        </authorList>
    </citation>
    <scope>NUCLEOTIDE SEQUENCE [LARGE SCALE GENOMIC DNA]</scope>
    <source>
        <tissue evidence="5">Whole gametophyte</tissue>
    </source>
</reference>
<feature type="region of interest" description="Disordered" evidence="3">
    <location>
        <begin position="1"/>
        <end position="115"/>
    </location>
</feature>
<dbReference type="Pfam" id="PF00385">
    <property type="entry name" value="Chromo"/>
    <property type="match status" value="1"/>
</dbReference>
<dbReference type="InterPro" id="IPR044251">
    <property type="entry name" value="LHP1-like"/>
</dbReference>
<accession>A0A176VQH2</accession>
<comment type="subcellular location">
    <subcellularLocation>
        <location evidence="1">Nucleus</location>
    </subcellularLocation>
</comment>
<dbReference type="SUPFAM" id="SSF54160">
    <property type="entry name" value="Chromo domain-like"/>
    <property type="match status" value="1"/>
</dbReference>
<feature type="region of interest" description="Disordered" evidence="3">
    <location>
        <begin position="870"/>
        <end position="910"/>
    </location>
</feature>
<feature type="compositionally biased region" description="Basic and acidic residues" evidence="3">
    <location>
        <begin position="161"/>
        <end position="184"/>
    </location>
</feature>
<sequence>MAKRGGGAPASLVSRSEGGLSARPSRGKLGNHTPDDSTMTGRSALRRSSRVGGEGGGGEGGKGMASSSGSYGGGEGAAGGTSTGATAIDGDPSKNNDGDANLAAEKSGFVLSSTTTTTLTTSLIAMTIVASTTPKISKEGTTKDSSLPVTPVLGSSPAPVLRERSQRRKAVEARMAEKAAKENEAADASASPRLRNVQEIIKESPSSAVRPRRSRKRPVPPGESESSGRKSKLKESADGSPGMDKSPGVSTSTGAKDEGIVLESGKRPRKSNAEKVEKAEKPLAEKDTKVSVDVKGSKDDKQDVSEKIKKGSTKDSKEPSVEKAPGADIQEEVLEKDKKSLKAFTDDEKGKGKVANGEQESEEEEEEGEDEEEEEEEEEEEDIKKLGKDYFEVESIKKKRVRKGKVEMLIKWKGWSEKANTWEPYENVAMCTDILEEFEKNLKGFVNVHSQRSRRGKRKFGTYLLHQKKKKRGTAGDGDSMNVSTGETGEGVANSRPSATETGDQVANSKPSQANQESQSELKVENAVEPKMETTPEAPAKKISPKVSARRKAAEMKSTALAALRSPISDINGETATSSPSSKTVTTAVTAAPVEEEAILGGPLIVESSQSKGVSVLGRPGSGLETANADVSTSIPEVRVESFNNSTRQDALSLSMPSLKTTANSVHEGAPSLPLEAVEEMRDSSSQRLESAVDTSSQRDIFYDASDRAVDKDGTTGTVGSLLVGTDKALETAVFNGDVSMTDIGDMSGAAQVPANLTDIGSEEMEEVVGPKTANDVDGSLGKAAGKRAFGTEPAIPVSSNKADGGGASDEHGKQGANDRCTGAKKRKSGVVKRVRQTMDLNDNKENAMGDKQLAPVEEGALIEQEIPNATSLGGNESQGQSQDKPGCRCMSPDSEGGERPSSSSPGVWNVNRLQSNTPYITHINKAISYSNSTTDGRQNVLVLFKASRSDGIEVVVDNKFMRDSYPLLLIDFYEQHLRYSTTQ</sequence>
<feature type="compositionally biased region" description="Basic and acidic residues" evidence="3">
    <location>
        <begin position="333"/>
        <end position="351"/>
    </location>
</feature>
<feature type="compositionally biased region" description="Gly residues" evidence="3">
    <location>
        <begin position="52"/>
        <end position="63"/>
    </location>
</feature>
<evidence type="ECO:0000313" key="5">
    <source>
        <dbReference type="EMBL" id="OAE22215.1"/>
    </source>
</evidence>
<dbReference type="GO" id="GO:0031507">
    <property type="term" value="P:heterochromatin formation"/>
    <property type="evidence" value="ECO:0007669"/>
    <property type="project" value="InterPro"/>
</dbReference>
<dbReference type="SMART" id="SM00298">
    <property type="entry name" value="CHROMO"/>
    <property type="match status" value="1"/>
</dbReference>
<feature type="compositionally biased region" description="Low complexity" evidence="3">
    <location>
        <begin position="892"/>
        <end position="907"/>
    </location>
</feature>
<evidence type="ECO:0000256" key="3">
    <source>
        <dbReference type="SAM" id="MobiDB-lite"/>
    </source>
</evidence>
<evidence type="ECO:0000313" key="6">
    <source>
        <dbReference type="Proteomes" id="UP000077202"/>
    </source>
</evidence>
<dbReference type="CDD" id="cd00024">
    <property type="entry name" value="CD_CSD"/>
    <property type="match status" value="1"/>
</dbReference>
<dbReference type="InterPro" id="IPR008251">
    <property type="entry name" value="Chromo_shadow_dom"/>
</dbReference>
<feature type="compositionally biased region" description="Basic residues" evidence="3">
    <location>
        <begin position="823"/>
        <end position="836"/>
    </location>
</feature>
<feature type="region of interest" description="Disordered" evidence="3">
    <location>
        <begin position="456"/>
        <end position="554"/>
    </location>
</feature>
<evidence type="ECO:0000256" key="2">
    <source>
        <dbReference type="ARBA" id="ARBA00023242"/>
    </source>
</evidence>
<proteinExistence type="predicted"/>
<dbReference type="PANTHER" id="PTHR47240:SF2">
    <property type="entry name" value="CHROMO DOMAIN-CONTAINING PROTEIN LHP1"/>
    <property type="match status" value="1"/>
</dbReference>
<protein>
    <recommendedName>
        <fullName evidence="4">Chromo domain-containing protein</fullName>
    </recommendedName>
</protein>
<feature type="compositionally biased region" description="Basic and acidic residues" evidence="3">
    <location>
        <begin position="520"/>
        <end position="534"/>
    </location>
</feature>
<feature type="compositionally biased region" description="Polar residues" evidence="3">
    <location>
        <begin position="495"/>
        <end position="519"/>
    </location>
</feature>
<feature type="compositionally biased region" description="Polar residues" evidence="3">
    <location>
        <begin position="870"/>
        <end position="884"/>
    </location>
</feature>
<dbReference type="Gene3D" id="2.40.50.40">
    <property type="match status" value="1"/>
</dbReference>
<dbReference type="SMART" id="SM00300">
    <property type="entry name" value="ChSh"/>
    <property type="match status" value="1"/>
</dbReference>
<name>A0A176VQH2_MARPO</name>
<feature type="compositionally biased region" description="Basic residues" evidence="3">
    <location>
        <begin position="456"/>
        <end position="473"/>
    </location>
</feature>
<keyword evidence="2" id="KW-0539">Nucleus</keyword>
<dbReference type="GO" id="GO:0005634">
    <property type="term" value="C:nucleus"/>
    <property type="evidence" value="ECO:0007669"/>
    <property type="project" value="UniProtKB-SubCell"/>
</dbReference>
<gene>
    <name evidence="5" type="ORF">AXG93_412s1040</name>
</gene>
<keyword evidence="6" id="KW-1185">Reference proteome</keyword>
<organism evidence="5 6">
    <name type="scientific">Marchantia polymorpha subsp. ruderalis</name>
    <dbReference type="NCBI Taxonomy" id="1480154"/>
    <lineage>
        <taxon>Eukaryota</taxon>
        <taxon>Viridiplantae</taxon>
        <taxon>Streptophyta</taxon>
        <taxon>Embryophyta</taxon>
        <taxon>Marchantiophyta</taxon>
        <taxon>Marchantiopsida</taxon>
        <taxon>Marchantiidae</taxon>
        <taxon>Marchantiales</taxon>
        <taxon>Marchantiaceae</taxon>
        <taxon>Marchantia</taxon>
    </lineage>
</organism>